<name>A0A4R8EWU8_9BACT</name>
<dbReference type="GO" id="GO:0016779">
    <property type="term" value="F:nucleotidyltransferase activity"/>
    <property type="evidence" value="ECO:0007669"/>
    <property type="project" value="UniProtKB-KW"/>
</dbReference>
<proteinExistence type="inferred from homology"/>
<evidence type="ECO:0000256" key="3">
    <source>
        <dbReference type="ARBA" id="ARBA00022555"/>
    </source>
</evidence>
<keyword evidence="10 12" id="KW-0694">RNA-binding</keyword>
<dbReference type="CDD" id="cd05398">
    <property type="entry name" value="NT_ClassII-CCAase"/>
    <property type="match status" value="1"/>
</dbReference>
<evidence type="ECO:0000256" key="6">
    <source>
        <dbReference type="ARBA" id="ARBA00022695"/>
    </source>
</evidence>
<dbReference type="Gene3D" id="3.30.460.10">
    <property type="entry name" value="Beta Polymerase, domain 2"/>
    <property type="match status" value="1"/>
</dbReference>
<evidence type="ECO:0000256" key="1">
    <source>
        <dbReference type="ARBA" id="ARBA00001946"/>
    </source>
</evidence>
<organism evidence="14 15">
    <name type="scientific">Petrotoga sibirica</name>
    <dbReference type="NCBI Taxonomy" id="156202"/>
    <lineage>
        <taxon>Bacteria</taxon>
        <taxon>Thermotogati</taxon>
        <taxon>Thermotogota</taxon>
        <taxon>Thermotogae</taxon>
        <taxon>Petrotogales</taxon>
        <taxon>Petrotogaceae</taxon>
        <taxon>Petrotoga</taxon>
    </lineage>
</organism>
<comment type="similarity">
    <text evidence="2 12">Belongs to the tRNA nucleotidyltransferase/poly(A) polymerase family.</text>
</comment>
<dbReference type="EMBL" id="SODZ01000002">
    <property type="protein sequence ID" value="TDX17142.1"/>
    <property type="molecule type" value="Genomic_DNA"/>
</dbReference>
<evidence type="ECO:0000256" key="12">
    <source>
        <dbReference type="RuleBase" id="RU003953"/>
    </source>
</evidence>
<feature type="domain" description="CBS" evidence="13">
    <location>
        <begin position="323"/>
        <end position="381"/>
    </location>
</feature>
<evidence type="ECO:0000259" key="13">
    <source>
        <dbReference type="PROSITE" id="PS51371"/>
    </source>
</evidence>
<accession>A0A4R8EWU8</accession>
<reference evidence="14 15" key="1">
    <citation type="submission" date="2019-03" db="EMBL/GenBank/DDBJ databases">
        <title>Genomic Encyclopedia of Type Strains, Phase IV (KMG-IV): sequencing the most valuable type-strain genomes for metagenomic binning, comparative biology and taxonomic classification.</title>
        <authorList>
            <person name="Goeker M."/>
        </authorList>
    </citation>
    <scope>NUCLEOTIDE SEQUENCE [LARGE SCALE GENOMIC DNA]</scope>
    <source>
        <strain evidence="14 15">DSM 13575</strain>
    </source>
</reference>
<dbReference type="InterPro" id="IPR038763">
    <property type="entry name" value="DHH_sf"/>
</dbReference>
<evidence type="ECO:0000256" key="2">
    <source>
        <dbReference type="ARBA" id="ARBA00007265"/>
    </source>
</evidence>
<evidence type="ECO:0000256" key="5">
    <source>
        <dbReference type="ARBA" id="ARBA00022694"/>
    </source>
</evidence>
<dbReference type="SUPFAM" id="SSF81891">
    <property type="entry name" value="Poly A polymerase C-terminal region-like"/>
    <property type="match status" value="1"/>
</dbReference>
<dbReference type="SUPFAM" id="SSF54631">
    <property type="entry name" value="CBS-domain pair"/>
    <property type="match status" value="1"/>
</dbReference>
<keyword evidence="15" id="KW-1185">Reference proteome</keyword>
<dbReference type="GO" id="GO:0008033">
    <property type="term" value="P:tRNA processing"/>
    <property type="evidence" value="ECO:0007669"/>
    <property type="project" value="UniProtKB-KW"/>
</dbReference>
<dbReference type="Pfam" id="PF01743">
    <property type="entry name" value="PolyA_pol"/>
    <property type="match status" value="1"/>
</dbReference>
<keyword evidence="7" id="KW-0479">Metal-binding</keyword>
<evidence type="ECO:0000256" key="10">
    <source>
        <dbReference type="ARBA" id="ARBA00022884"/>
    </source>
</evidence>
<dbReference type="Proteomes" id="UP000294817">
    <property type="component" value="Unassembled WGS sequence"/>
</dbReference>
<keyword evidence="8" id="KW-0547">Nucleotide-binding</keyword>
<dbReference type="PANTHER" id="PTHR47788:SF1">
    <property type="entry name" value="A-ADDING TRNA NUCLEOTIDYLTRANSFERASE"/>
    <property type="match status" value="1"/>
</dbReference>
<dbReference type="GO" id="GO:0000166">
    <property type="term" value="F:nucleotide binding"/>
    <property type="evidence" value="ECO:0007669"/>
    <property type="project" value="UniProtKB-KW"/>
</dbReference>
<dbReference type="Pfam" id="PF00571">
    <property type="entry name" value="CBS"/>
    <property type="match status" value="2"/>
</dbReference>
<dbReference type="Pfam" id="PF01368">
    <property type="entry name" value="DHH"/>
    <property type="match status" value="1"/>
</dbReference>
<evidence type="ECO:0000256" key="11">
    <source>
        <dbReference type="PROSITE-ProRule" id="PRU00703"/>
    </source>
</evidence>
<dbReference type="CDD" id="cd04595">
    <property type="entry name" value="CBS_pair_DHH_polyA_Pol_assoc"/>
    <property type="match status" value="1"/>
</dbReference>
<evidence type="ECO:0000256" key="7">
    <source>
        <dbReference type="ARBA" id="ARBA00022723"/>
    </source>
</evidence>
<keyword evidence="3" id="KW-0820">tRNA-binding</keyword>
<keyword evidence="5" id="KW-0819">tRNA processing</keyword>
<evidence type="ECO:0000313" key="14">
    <source>
        <dbReference type="EMBL" id="TDX17142.1"/>
    </source>
</evidence>
<dbReference type="Pfam" id="PF12627">
    <property type="entry name" value="PolyA_pol_RNAbd"/>
    <property type="match status" value="1"/>
</dbReference>
<dbReference type="Gene3D" id="3.90.1640.10">
    <property type="entry name" value="inorganic pyrophosphatase (n-terminal core)"/>
    <property type="match status" value="1"/>
</dbReference>
<dbReference type="InterPro" id="IPR002646">
    <property type="entry name" value="PolA_pol_head_dom"/>
</dbReference>
<dbReference type="InterPro" id="IPR052390">
    <property type="entry name" value="tRNA_nt/polyA_polymerase"/>
</dbReference>
<dbReference type="Gene3D" id="3.10.310.30">
    <property type="match status" value="1"/>
</dbReference>
<comment type="caution">
    <text evidence="14">The sequence shown here is derived from an EMBL/GenBank/DDBJ whole genome shotgun (WGS) entry which is preliminary data.</text>
</comment>
<dbReference type="SUPFAM" id="SSF81301">
    <property type="entry name" value="Nucleotidyltransferase"/>
    <property type="match status" value="1"/>
</dbReference>
<keyword evidence="6" id="KW-0548">Nucleotidyltransferase</keyword>
<dbReference type="Gene3D" id="3.10.580.10">
    <property type="entry name" value="CBS-domain"/>
    <property type="match status" value="1"/>
</dbReference>
<dbReference type="AlphaFoldDB" id="A0A4R8EWU8"/>
<feature type="domain" description="CBS" evidence="13">
    <location>
        <begin position="385"/>
        <end position="442"/>
    </location>
</feature>
<keyword evidence="11" id="KW-0129">CBS domain</keyword>
<dbReference type="InterPro" id="IPR043519">
    <property type="entry name" value="NT_sf"/>
</dbReference>
<dbReference type="RefSeq" id="WP_103877300.1">
    <property type="nucleotide sequence ID" value="NZ_SODZ01000002.1"/>
</dbReference>
<keyword evidence="4 12" id="KW-0808">Transferase</keyword>
<dbReference type="PROSITE" id="PS51371">
    <property type="entry name" value="CBS"/>
    <property type="match status" value="2"/>
</dbReference>
<evidence type="ECO:0000256" key="8">
    <source>
        <dbReference type="ARBA" id="ARBA00022741"/>
    </source>
</evidence>
<dbReference type="SUPFAM" id="SSF64182">
    <property type="entry name" value="DHH phosphoesterases"/>
    <property type="match status" value="1"/>
</dbReference>
<dbReference type="GO" id="GO:0046872">
    <property type="term" value="F:metal ion binding"/>
    <property type="evidence" value="ECO:0007669"/>
    <property type="project" value="UniProtKB-KW"/>
</dbReference>
<gene>
    <name evidence="14" type="ORF">C8D74_10286</name>
</gene>
<evidence type="ECO:0000313" key="15">
    <source>
        <dbReference type="Proteomes" id="UP000294817"/>
    </source>
</evidence>
<dbReference type="Gene3D" id="1.10.3090.10">
    <property type="entry name" value="cca-adding enzyme, domain 2"/>
    <property type="match status" value="1"/>
</dbReference>
<dbReference type="GO" id="GO:0000049">
    <property type="term" value="F:tRNA binding"/>
    <property type="evidence" value="ECO:0007669"/>
    <property type="project" value="UniProtKB-KW"/>
</dbReference>
<keyword evidence="9" id="KW-0460">Magnesium</keyword>
<sequence length="886" mass="101481">MVPKIIITTHKNADFDGFAACVAASLIYESSIIVLEGEPQQNLKEFLNIYDIQYEKENDFIKEYQEEIKNHKFEKIVIVDTADINRIPESIKSLIEQGTEVDIYDHHPELKEQNIKGNNYSKEVGSATTLVVQKLLENHVVLPDTYETLFLIAIHEDTGNFVYSTTTPMDHQISAELLKGGARIEEVEEFVSLEMTKEQKELFNKLYNNVQELTLEEVTIHIAFSQTDKFIGGLNVITHKLFETLTPDVLFVVAKMCKTIYIVARSRIEDIDLNKILSLFGGGGHKKAGSAKTKGLRVQEVIDKIKKELKTSFITILKAKHIMSSPVRTILSFETVERAHELMFQTGHSGLPVISDNKLVGIVTKKDIEKAMKHGLRNAPVKAIMSTNLKVVDVETSLTQVRRIMAEADIGRIPVLKDGILVGIITRTDLLRATNGVFNFSLSPILEEKYKSLNLKEDMEKTLPPSILNLLKLIGLYGNELGINVYVVGGFVRDLLLAIRSKLNGAKKSIPYDIDVVVEGDGLLFGKYVAKQLRAKYVEHPKFHTCSIFYRNGENKIIRIDIATARTEYYEEAGELPKVELSTIKKDLYRRDFSINAMAIKLNSGSFGILMDFFNCRSDLEEGRIRILYPLSFIEDPTRILRAIRFEQRFGFEIELNTLTKLEEAVENGYLEKVTGMRIREELEKILEEPEPLKAIKRMGKLKIILHLFEKTYYSPTLEKDLEKLFDVRQYFKANLPIYLNKVRLFHLVLYVLLQYTPEETLKKISARYGLPKDFIKNLMQVKKVYSEISKDLNNKGKISKLSYYYEKTNGFQNEQLIFLAVKLPEELLGKYYEYLRKIEELKLSITGKDLLKKGYEGVQIKTKLEEIKKKLLNGEIQPGEEKNLI</sequence>
<evidence type="ECO:0000256" key="4">
    <source>
        <dbReference type="ARBA" id="ARBA00022679"/>
    </source>
</evidence>
<evidence type="ECO:0000256" key="9">
    <source>
        <dbReference type="ARBA" id="ARBA00022842"/>
    </source>
</evidence>
<dbReference type="InterPro" id="IPR032828">
    <property type="entry name" value="PolyA_RNA-bd"/>
</dbReference>
<protein>
    <submittedName>
        <fullName evidence="14">tRNA nucleotidyltransferase (CCA-adding enzyme)</fullName>
    </submittedName>
</protein>
<comment type="cofactor">
    <cofactor evidence="1">
        <name>Mg(2+)</name>
        <dbReference type="ChEBI" id="CHEBI:18420"/>
    </cofactor>
</comment>
<dbReference type="SMART" id="SM00116">
    <property type="entry name" value="CBS"/>
    <property type="match status" value="2"/>
</dbReference>
<dbReference type="InterPro" id="IPR046342">
    <property type="entry name" value="CBS_dom_sf"/>
</dbReference>
<dbReference type="InterPro" id="IPR000644">
    <property type="entry name" value="CBS_dom"/>
</dbReference>
<dbReference type="PANTHER" id="PTHR47788">
    <property type="entry name" value="POLYA POLYMERASE"/>
    <property type="match status" value="1"/>
</dbReference>
<dbReference type="InterPro" id="IPR001667">
    <property type="entry name" value="DDH_dom"/>
</dbReference>